<keyword evidence="2" id="KW-1185">Reference proteome</keyword>
<name>A0A8H9IMV6_9PSEU</name>
<dbReference type="RefSeq" id="WP_145933473.1">
    <property type="nucleotide sequence ID" value="NZ_BNAV01000001.1"/>
</dbReference>
<comment type="caution">
    <text evidence="1">The sequence shown here is derived from an EMBL/GenBank/DDBJ whole genome shotgun (WGS) entry which is preliminary data.</text>
</comment>
<accession>A0A8H9IMV6</accession>
<dbReference type="EMBL" id="BNAV01000001">
    <property type="protein sequence ID" value="GHF35393.1"/>
    <property type="molecule type" value="Genomic_DNA"/>
</dbReference>
<reference evidence="1" key="2">
    <citation type="submission" date="2020-09" db="EMBL/GenBank/DDBJ databases">
        <authorList>
            <person name="Sun Q."/>
            <person name="Zhou Y."/>
        </authorList>
    </citation>
    <scope>NUCLEOTIDE SEQUENCE</scope>
    <source>
        <strain evidence="1">CGMCC 4.7679</strain>
    </source>
</reference>
<dbReference type="AlphaFoldDB" id="A0A8H9IMV6"/>
<reference evidence="1" key="1">
    <citation type="journal article" date="2014" name="Int. J. Syst. Evol. Microbiol.">
        <title>Complete genome sequence of Corynebacterium casei LMG S-19264T (=DSM 44701T), isolated from a smear-ripened cheese.</title>
        <authorList>
            <consortium name="US DOE Joint Genome Institute (JGI-PGF)"/>
            <person name="Walter F."/>
            <person name="Albersmeier A."/>
            <person name="Kalinowski J."/>
            <person name="Ruckert C."/>
        </authorList>
    </citation>
    <scope>NUCLEOTIDE SEQUENCE</scope>
    <source>
        <strain evidence="1">CGMCC 4.7679</strain>
    </source>
</reference>
<organism evidence="1 2">
    <name type="scientific">Amycolatopsis bartoniae</name>
    <dbReference type="NCBI Taxonomy" id="941986"/>
    <lineage>
        <taxon>Bacteria</taxon>
        <taxon>Bacillati</taxon>
        <taxon>Actinomycetota</taxon>
        <taxon>Actinomycetes</taxon>
        <taxon>Pseudonocardiales</taxon>
        <taxon>Pseudonocardiaceae</taxon>
        <taxon>Amycolatopsis</taxon>
    </lineage>
</organism>
<evidence type="ECO:0000313" key="2">
    <source>
        <dbReference type="Proteomes" id="UP000658656"/>
    </source>
</evidence>
<sequence>MPKDAAHDREDECLKLVCAALSNPSRSLAIEDRPDRAGQVRDLTVDALIRVIEDGYDAAWAADVCLASRSFDPKLPAAMNQLREILLPPLSDLAARAGHHVSLSCRAYVRLPGVSRNEWRRMLNGYVRNVYDRAVMALVRPDKEWYDHEVGIYWHPDSSDFDVEPVRLQFYDPFRMEGFRFSRAVPLKLTKQLKRAHDAGYPTLLILDQKPPSYVTWLSNTCPDPHELGEAMAFLVGRHRASLSACVLVDHDDSVHEIYRHVRKTINVLAH</sequence>
<dbReference type="OrthoDB" id="4350481at2"/>
<dbReference type="Proteomes" id="UP000658656">
    <property type="component" value="Unassembled WGS sequence"/>
</dbReference>
<evidence type="ECO:0000313" key="1">
    <source>
        <dbReference type="EMBL" id="GHF35393.1"/>
    </source>
</evidence>
<gene>
    <name evidence="1" type="ORF">GCM10017566_05220</name>
</gene>
<protein>
    <submittedName>
        <fullName evidence="1">Uncharacterized protein</fullName>
    </submittedName>
</protein>
<proteinExistence type="predicted"/>